<organism evidence="1 2">
    <name type="scientific">Paraburkholderia rhynchosiae</name>
    <dbReference type="NCBI Taxonomy" id="487049"/>
    <lineage>
        <taxon>Bacteria</taxon>
        <taxon>Pseudomonadati</taxon>
        <taxon>Pseudomonadota</taxon>
        <taxon>Betaproteobacteria</taxon>
        <taxon>Burkholderiales</taxon>
        <taxon>Burkholderiaceae</taxon>
        <taxon>Paraburkholderia</taxon>
    </lineage>
</organism>
<name>A0ACC7N8A1_9BURK</name>
<keyword evidence="2" id="KW-1185">Reference proteome</keyword>
<protein>
    <submittedName>
        <fullName evidence="1">Uncharacterized protein</fullName>
    </submittedName>
</protein>
<gene>
    <name evidence="1" type="ORF">PQR01_00260</name>
</gene>
<dbReference type="Proteomes" id="UP001629235">
    <property type="component" value="Unassembled WGS sequence"/>
</dbReference>
<dbReference type="EMBL" id="JAQQDW010000001">
    <property type="protein sequence ID" value="MFM0101966.1"/>
    <property type="molecule type" value="Genomic_DNA"/>
</dbReference>
<comment type="caution">
    <text evidence="1">The sequence shown here is derived from an EMBL/GenBank/DDBJ whole genome shotgun (WGS) entry which is preliminary data.</text>
</comment>
<evidence type="ECO:0000313" key="1">
    <source>
        <dbReference type="EMBL" id="MFM0101966.1"/>
    </source>
</evidence>
<evidence type="ECO:0000313" key="2">
    <source>
        <dbReference type="Proteomes" id="UP001629235"/>
    </source>
</evidence>
<accession>A0ACC7N8A1</accession>
<reference evidence="1 2" key="1">
    <citation type="journal article" date="2024" name="Chem. Sci.">
        <title>Discovery of megapolipeptins by genome mining of a Burkholderiales bacteria collection.</title>
        <authorList>
            <person name="Paulo B.S."/>
            <person name="Recchia M.J.J."/>
            <person name="Lee S."/>
            <person name="Fergusson C.H."/>
            <person name="Romanowski S.B."/>
            <person name="Hernandez A."/>
            <person name="Krull N."/>
            <person name="Liu D.Y."/>
            <person name="Cavanagh H."/>
            <person name="Bos A."/>
            <person name="Gray C.A."/>
            <person name="Murphy B.T."/>
            <person name="Linington R.G."/>
            <person name="Eustaquio A.S."/>
        </authorList>
    </citation>
    <scope>NUCLEOTIDE SEQUENCE [LARGE SCALE GENOMIC DNA]</scope>
    <source>
        <strain evidence="1 2">RL18-126-BIB-B</strain>
    </source>
</reference>
<sequence length="104" mass="11742">MLYADIDRLRSVQRTESAVDAYTDRLQEMLDNAALAAYDRRAELEAAVTRSDLLEEITESFTPAQDEALMHAIARGENRDLHLIHCLMLQAKEAIVKRRLAGGE</sequence>
<proteinExistence type="predicted"/>